<evidence type="ECO:0000256" key="1">
    <source>
        <dbReference type="ARBA" id="ARBA00023115"/>
    </source>
</evidence>
<dbReference type="EMBL" id="JAAQHG020000021">
    <property type="protein sequence ID" value="KAL1585160.1"/>
    <property type="molecule type" value="Genomic_DNA"/>
</dbReference>
<keyword evidence="3" id="KW-0472">Membrane</keyword>
<keyword evidence="1" id="KW-0620">Polyamine biosynthesis</keyword>
<dbReference type="PANTHER" id="PTHR43317">
    <property type="entry name" value="THERMOSPERMINE SYNTHASE ACAULIS5"/>
    <property type="match status" value="1"/>
</dbReference>
<dbReference type="InterPro" id="IPR029063">
    <property type="entry name" value="SAM-dependent_MTases_sf"/>
</dbReference>
<gene>
    <name evidence="4" type="ORF">WHR41_06502</name>
</gene>
<sequence>MAPKEAKPPKDSGNTVSTPQQDDSLSWMPQGLRDMGLSTFLIVMAAITSRISQLSLAPVYGSIPSSVNHQAAIAASALIGWTTQWYWRPSGGAPVQYLPIWAACAPALTCLSFQFSDSLGLVWGPVVGEFLSCHSLVIPLVYAAAASYDGPDVKQTSSGPLAHLFSSVPSLGLFLALDWMMPEVVSKFIATWSFLNPFNAHLIVALYLALMLTERRAIAVATISIATVLALASPYGNSPISTTILNNTLNSQDWTLLARQWSNTGYLSVLENTNANYRVMRCDHSLLGGEWQLTAQRRNQGWKISESIYAAFHMLEAVRLMDVEPQIPDSEAQALIIGLGIGTAPKAFIEHGINTTIVELDPVVHQLATDYFSLPNKHTPVLTDAIAWVHSQAHPSLPEEDSDGSNATPDPIQVPEIKQYDYIIHDVFTGGAEPLPLFTASFLASLRSLLKPNGVAALNYAGDLTLPLTAKVLNTIDRAFDGHCALYRDSAPPKSSSPSEPVDTFANYIVFCRNALGPVTFRQPTAADFLDSISRRQHLYPRPEFAVEFPLRGKEGAEKEVLRDEEVGEWKREQEESAKRHWGIMRVVMPGRIWGMY</sequence>
<feature type="transmembrane region" description="Helical" evidence="3">
    <location>
        <begin position="189"/>
        <end position="210"/>
    </location>
</feature>
<feature type="compositionally biased region" description="Basic and acidic residues" evidence="2">
    <location>
        <begin position="1"/>
        <end position="10"/>
    </location>
</feature>
<dbReference type="Proteomes" id="UP000803884">
    <property type="component" value="Unassembled WGS sequence"/>
</dbReference>
<keyword evidence="3" id="KW-1133">Transmembrane helix</keyword>
<dbReference type="SUPFAM" id="SSF53335">
    <property type="entry name" value="S-adenosyl-L-methionine-dependent methyltransferases"/>
    <property type="match status" value="1"/>
</dbReference>
<protein>
    <submittedName>
        <fullName evidence="4">Uncharacterized protein</fullName>
    </submittedName>
</protein>
<comment type="caution">
    <text evidence="4">The sequence shown here is derived from an EMBL/GenBank/DDBJ whole genome shotgun (WGS) entry which is preliminary data.</text>
</comment>
<dbReference type="Gene3D" id="3.40.50.150">
    <property type="entry name" value="Vaccinia Virus protein VP39"/>
    <property type="match status" value="1"/>
</dbReference>
<organism evidence="4 5">
    <name type="scientific">Cladosporium halotolerans</name>
    <dbReference type="NCBI Taxonomy" id="1052096"/>
    <lineage>
        <taxon>Eukaryota</taxon>
        <taxon>Fungi</taxon>
        <taxon>Dikarya</taxon>
        <taxon>Ascomycota</taxon>
        <taxon>Pezizomycotina</taxon>
        <taxon>Dothideomycetes</taxon>
        <taxon>Dothideomycetidae</taxon>
        <taxon>Cladosporiales</taxon>
        <taxon>Cladosporiaceae</taxon>
        <taxon>Cladosporium</taxon>
    </lineage>
</organism>
<evidence type="ECO:0000256" key="2">
    <source>
        <dbReference type="SAM" id="MobiDB-lite"/>
    </source>
</evidence>
<feature type="compositionally biased region" description="Polar residues" evidence="2">
    <location>
        <begin position="12"/>
        <end position="24"/>
    </location>
</feature>
<dbReference type="GO" id="GO:0006596">
    <property type="term" value="P:polyamine biosynthetic process"/>
    <property type="evidence" value="ECO:0007669"/>
    <property type="project" value="UniProtKB-KW"/>
</dbReference>
<evidence type="ECO:0000313" key="4">
    <source>
        <dbReference type="EMBL" id="KAL1585160.1"/>
    </source>
</evidence>
<feature type="region of interest" description="Disordered" evidence="2">
    <location>
        <begin position="1"/>
        <end position="24"/>
    </location>
</feature>
<keyword evidence="5" id="KW-1185">Reference proteome</keyword>
<dbReference type="PANTHER" id="PTHR43317:SF1">
    <property type="entry name" value="THERMOSPERMINE SYNTHASE ACAULIS5"/>
    <property type="match status" value="1"/>
</dbReference>
<dbReference type="RefSeq" id="XP_069228266.1">
    <property type="nucleotide sequence ID" value="XM_069375107.1"/>
</dbReference>
<name>A0AB34KPF3_9PEZI</name>
<reference evidence="4 5" key="1">
    <citation type="journal article" date="2020" name="Microbiol. Resour. Announc.">
        <title>Draft Genome Sequence of a Cladosporium Species Isolated from the Mesophotic Ascidian Didemnum maculosum.</title>
        <authorList>
            <person name="Gioti A."/>
            <person name="Siaperas R."/>
            <person name="Nikolaivits E."/>
            <person name="Le Goff G."/>
            <person name="Ouazzani J."/>
            <person name="Kotoulas G."/>
            <person name="Topakas E."/>
        </authorList>
    </citation>
    <scope>NUCLEOTIDE SEQUENCE [LARGE SCALE GENOMIC DNA]</scope>
    <source>
        <strain evidence="4 5">TM138-S3</strain>
    </source>
</reference>
<evidence type="ECO:0000313" key="5">
    <source>
        <dbReference type="Proteomes" id="UP000803884"/>
    </source>
</evidence>
<evidence type="ECO:0000256" key="3">
    <source>
        <dbReference type="SAM" id="Phobius"/>
    </source>
</evidence>
<accession>A0AB34KPF3</accession>
<dbReference type="AlphaFoldDB" id="A0AB34KPF3"/>
<keyword evidence="3" id="KW-0812">Transmembrane</keyword>
<feature type="transmembrane region" description="Helical" evidence="3">
    <location>
        <begin position="217"/>
        <end position="236"/>
    </location>
</feature>
<proteinExistence type="predicted"/>
<dbReference type="GeneID" id="96007945"/>